<protein>
    <submittedName>
        <fullName evidence="2">Uncharacterized protein</fullName>
    </submittedName>
</protein>
<dbReference type="AlphaFoldDB" id="A0A5E4QLX2"/>
<accession>A0A5E4QLX2</accession>
<keyword evidence="3" id="KW-1185">Reference proteome</keyword>
<dbReference type="EMBL" id="FZQP02003468">
    <property type="protein sequence ID" value="VVC98316.1"/>
    <property type="molecule type" value="Genomic_DNA"/>
</dbReference>
<feature type="region of interest" description="Disordered" evidence="1">
    <location>
        <begin position="154"/>
        <end position="175"/>
    </location>
</feature>
<sequence>MDLPDCPPGAEGYEDTVVSRPMKPVVEDKLKETKAETEFLEHLGCLKLRVEDGSMRPMVERRARDSHMAGKKHKSRLATTNIWPKSIFTEQPRVAPEKRIEKVTSNNAADRNNTEFDNEVLEKYRNIRCLIQDSLDEVTAPLLGLEYLIEHPPEEEHHEPSYLCGLPGTSRRQGS</sequence>
<dbReference type="Proteomes" id="UP000324832">
    <property type="component" value="Unassembled WGS sequence"/>
</dbReference>
<evidence type="ECO:0000313" key="2">
    <source>
        <dbReference type="EMBL" id="VVC98316.1"/>
    </source>
</evidence>
<reference evidence="2 3" key="1">
    <citation type="submission" date="2017-07" db="EMBL/GenBank/DDBJ databases">
        <authorList>
            <person name="Talla V."/>
            <person name="Backstrom N."/>
        </authorList>
    </citation>
    <scope>NUCLEOTIDE SEQUENCE [LARGE SCALE GENOMIC DNA]</scope>
</reference>
<name>A0A5E4QLX2_9NEOP</name>
<evidence type="ECO:0000256" key="1">
    <source>
        <dbReference type="SAM" id="MobiDB-lite"/>
    </source>
</evidence>
<evidence type="ECO:0000313" key="3">
    <source>
        <dbReference type="Proteomes" id="UP000324832"/>
    </source>
</evidence>
<organism evidence="2 3">
    <name type="scientific">Leptidea sinapis</name>
    <dbReference type="NCBI Taxonomy" id="189913"/>
    <lineage>
        <taxon>Eukaryota</taxon>
        <taxon>Metazoa</taxon>
        <taxon>Ecdysozoa</taxon>
        <taxon>Arthropoda</taxon>
        <taxon>Hexapoda</taxon>
        <taxon>Insecta</taxon>
        <taxon>Pterygota</taxon>
        <taxon>Neoptera</taxon>
        <taxon>Endopterygota</taxon>
        <taxon>Lepidoptera</taxon>
        <taxon>Glossata</taxon>
        <taxon>Ditrysia</taxon>
        <taxon>Papilionoidea</taxon>
        <taxon>Pieridae</taxon>
        <taxon>Dismorphiinae</taxon>
        <taxon>Leptidea</taxon>
    </lineage>
</organism>
<proteinExistence type="predicted"/>
<gene>
    <name evidence="2" type="ORF">LSINAPIS_LOCUS9415</name>
</gene>